<protein>
    <submittedName>
        <fullName evidence="1">Uncharacterized protein</fullName>
    </submittedName>
</protein>
<reference evidence="1 2" key="1">
    <citation type="journal article" date="2021" name="Hortic Res">
        <title>High-quality reference genome and annotation aids understanding of berry development for evergreen blueberry (Vaccinium darrowii).</title>
        <authorList>
            <person name="Yu J."/>
            <person name="Hulse-Kemp A.M."/>
            <person name="Babiker E."/>
            <person name="Staton M."/>
        </authorList>
    </citation>
    <scope>NUCLEOTIDE SEQUENCE [LARGE SCALE GENOMIC DNA]</scope>
    <source>
        <strain evidence="2">cv. NJ 8807/NJ 8810</strain>
        <tissue evidence="1">Young leaf</tissue>
    </source>
</reference>
<comment type="caution">
    <text evidence="1">The sequence shown here is derived from an EMBL/GenBank/DDBJ whole genome shotgun (WGS) entry which is preliminary data.</text>
</comment>
<organism evidence="1 2">
    <name type="scientific">Vaccinium darrowii</name>
    <dbReference type="NCBI Taxonomy" id="229202"/>
    <lineage>
        <taxon>Eukaryota</taxon>
        <taxon>Viridiplantae</taxon>
        <taxon>Streptophyta</taxon>
        <taxon>Embryophyta</taxon>
        <taxon>Tracheophyta</taxon>
        <taxon>Spermatophyta</taxon>
        <taxon>Magnoliopsida</taxon>
        <taxon>eudicotyledons</taxon>
        <taxon>Gunneridae</taxon>
        <taxon>Pentapetalae</taxon>
        <taxon>asterids</taxon>
        <taxon>Ericales</taxon>
        <taxon>Ericaceae</taxon>
        <taxon>Vaccinioideae</taxon>
        <taxon>Vaccinieae</taxon>
        <taxon>Vaccinium</taxon>
    </lineage>
</organism>
<evidence type="ECO:0000313" key="2">
    <source>
        <dbReference type="Proteomes" id="UP000828048"/>
    </source>
</evidence>
<dbReference type="EMBL" id="CM037158">
    <property type="protein sequence ID" value="KAH7851378.1"/>
    <property type="molecule type" value="Genomic_DNA"/>
</dbReference>
<dbReference type="Proteomes" id="UP000828048">
    <property type="component" value="Chromosome 8"/>
</dbReference>
<accession>A0ACB7YCS4</accession>
<gene>
    <name evidence="1" type="ORF">Vadar_010693</name>
</gene>
<keyword evidence="2" id="KW-1185">Reference proteome</keyword>
<evidence type="ECO:0000313" key="1">
    <source>
        <dbReference type="EMBL" id="KAH7851378.1"/>
    </source>
</evidence>
<proteinExistence type="predicted"/>
<sequence>MAIRMPQITHAKQVLRRSSLTSANKAASPSADVPKGHFAVYVGESEKKRFVIPISYLNNPSFQDLLSQAEEEFGFDHPMGGLTIPCKEDVFIDSYTLCSSLTASSDIKAVEFGKQLHTRVGSALIDFYAKLLLNDATELFDEMPVKNSVCANALLSGYSEAKLWVQRLELVRNMPLLSLNYDNFTLSATFCSCARLYAIEVGGLEHAKMFRMVRNVGNDVSGFID</sequence>
<name>A0ACB7YCS4_9ERIC</name>